<dbReference type="EMBL" id="PFER01000013">
    <property type="protein sequence ID" value="PJE73780.1"/>
    <property type="molecule type" value="Genomic_DNA"/>
</dbReference>
<dbReference type="Proteomes" id="UP000230959">
    <property type="component" value="Unassembled WGS sequence"/>
</dbReference>
<proteinExistence type="predicted"/>
<comment type="caution">
    <text evidence="2">The sequence shown here is derived from an EMBL/GenBank/DDBJ whole genome shotgun (WGS) entry which is preliminary data.</text>
</comment>
<protein>
    <recommendedName>
        <fullName evidence="4">DUF4878 domain-containing protein</fullName>
    </recommendedName>
</protein>
<keyword evidence="1" id="KW-0472">Membrane</keyword>
<sequence>MMRTRRKIIYGVGIFFAIWAVLIGVMSFLEWRDNTKFERNMTKIDKMVEDREKELAKDTIGGNTPQETLEMFIAAVEAGDYELASKYFVAEKQGEELRSLYESPKENINKVLVLLLGVLDRIKNEKLSDIDNDGIFIVSDPILVSFIKYPSGNWKINEI</sequence>
<keyword evidence="1" id="KW-0812">Transmembrane</keyword>
<evidence type="ECO:0000313" key="2">
    <source>
        <dbReference type="EMBL" id="PJE73780.1"/>
    </source>
</evidence>
<gene>
    <name evidence="2" type="ORF">COV02_00800</name>
</gene>
<feature type="transmembrane region" description="Helical" evidence="1">
    <location>
        <begin position="7"/>
        <end position="29"/>
    </location>
</feature>
<evidence type="ECO:0000256" key="1">
    <source>
        <dbReference type="SAM" id="Phobius"/>
    </source>
</evidence>
<reference evidence="3" key="1">
    <citation type="submission" date="2017-09" db="EMBL/GenBank/DDBJ databases">
        <title>Depth-based differentiation of microbial function through sediment-hosted aquifers and enrichment of novel symbionts in the deep terrestrial subsurface.</title>
        <authorList>
            <person name="Probst A.J."/>
            <person name="Ladd B."/>
            <person name="Jarett J.K."/>
            <person name="Geller-Mcgrath D.E."/>
            <person name="Sieber C.M.K."/>
            <person name="Emerson J.B."/>
            <person name="Anantharaman K."/>
            <person name="Thomas B.C."/>
            <person name="Malmstrom R."/>
            <person name="Stieglmeier M."/>
            <person name="Klingl A."/>
            <person name="Woyke T."/>
            <person name="Ryan C.M."/>
            <person name="Banfield J.F."/>
        </authorList>
    </citation>
    <scope>NUCLEOTIDE SEQUENCE [LARGE SCALE GENOMIC DNA]</scope>
</reference>
<dbReference type="AlphaFoldDB" id="A0A2M8LAY9"/>
<keyword evidence="1" id="KW-1133">Transmembrane helix</keyword>
<organism evidence="2 3">
    <name type="scientific">Candidatus Terrybacteria bacterium CG10_big_fil_rev_8_21_14_0_10_41_10</name>
    <dbReference type="NCBI Taxonomy" id="1975026"/>
    <lineage>
        <taxon>Bacteria</taxon>
        <taxon>Candidatus Terryibacteriota</taxon>
    </lineage>
</organism>
<accession>A0A2M8LAY9</accession>
<name>A0A2M8LAY9_9BACT</name>
<evidence type="ECO:0008006" key="4">
    <source>
        <dbReference type="Google" id="ProtNLM"/>
    </source>
</evidence>
<evidence type="ECO:0000313" key="3">
    <source>
        <dbReference type="Proteomes" id="UP000230959"/>
    </source>
</evidence>